<keyword evidence="7" id="KW-0812">Transmembrane</keyword>
<evidence type="ECO:0000313" key="9">
    <source>
        <dbReference type="EMBL" id="MDS9468887.1"/>
    </source>
</evidence>
<feature type="domain" description="Cytochrome c" evidence="8">
    <location>
        <begin position="264"/>
        <end position="346"/>
    </location>
</feature>
<dbReference type="EMBL" id="JAVQLW010000002">
    <property type="protein sequence ID" value="MDS9468887.1"/>
    <property type="molecule type" value="Genomic_DNA"/>
</dbReference>
<evidence type="ECO:0000256" key="5">
    <source>
        <dbReference type="ARBA" id="ARBA00023004"/>
    </source>
</evidence>
<evidence type="ECO:0000256" key="6">
    <source>
        <dbReference type="PROSITE-ProRule" id="PRU00433"/>
    </source>
</evidence>
<dbReference type="PANTHER" id="PTHR33751:SF9">
    <property type="entry name" value="CYTOCHROME C4"/>
    <property type="match status" value="1"/>
</dbReference>
<accession>A0ABU2HVX7</accession>
<feature type="transmembrane region" description="Helical" evidence="7">
    <location>
        <begin position="20"/>
        <end position="40"/>
    </location>
</feature>
<dbReference type="InterPro" id="IPR009056">
    <property type="entry name" value="Cyt_c-like_dom"/>
</dbReference>
<dbReference type="Pfam" id="PF13442">
    <property type="entry name" value="Cytochrome_CBB3"/>
    <property type="match status" value="1"/>
</dbReference>
<keyword evidence="3 6" id="KW-0479">Metal-binding</keyword>
<evidence type="ECO:0000313" key="10">
    <source>
        <dbReference type="Proteomes" id="UP001269144"/>
    </source>
</evidence>
<evidence type="ECO:0000256" key="1">
    <source>
        <dbReference type="ARBA" id="ARBA00022448"/>
    </source>
</evidence>
<evidence type="ECO:0000259" key="8">
    <source>
        <dbReference type="PROSITE" id="PS51007"/>
    </source>
</evidence>
<feature type="domain" description="Cytochrome c" evidence="8">
    <location>
        <begin position="80"/>
        <end position="165"/>
    </location>
</feature>
<keyword evidence="7" id="KW-0472">Membrane</keyword>
<sequence length="361" mass="38862">MTRLRRLLARIDGFSVTLTLGVLAVAGLLALALVIGFGLYNVSARKGHFAPVEWVFHTIFRNSVAMRAADHAPERLDTPEMIALGAGHYEQACRICHGRPGAPQSATIRAMEPAPPHLQSLAGAWNPSELHWIIHQGAKMTGMPAWPAVRKDDVWPVVAFLRAAAQMDSASYDLLTGRPAQGACSMCHGAGGASRNTLIPRLDILSPEYIASSLHAYRDGRRDSGIMAQAASRLDDATIAQLSSSFDEPEETAEKMTMTGPGAELAARGRGSVPSCRACHGPWPAPLNTAFPALAGQHGPYLRRQLLLWRDGPRGGGELEQLMHLAARDLTNAEIENLAAYYSALPPARLDRNTHPKGTTP</sequence>
<gene>
    <name evidence="9" type="ORF">RGQ15_15075</name>
</gene>
<keyword evidence="7" id="KW-1133">Transmembrane helix</keyword>
<comment type="caution">
    <text evidence="9">The sequence shown here is derived from an EMBL/GenBank/DDBJ whole genome shotgun (WGS) entry which is preliminary data.</text>
</comment>
<protein>
    <submittedName>
        <fullName evidence="9">C-type cytochrome</fullName>
    </submittedName>
</protein>
<evidence type="ECO:0000256" key="7">
    <source>
        <dbReference type="SAM" id="Phobius"/>
    </source>
</evidence>
<dbReference type="Gene3D" id="1.10.760.10">
    <property type="entry name" value="Cytochrome c-like domain"/>
    <property type="match status" value="3"/>
</dbReference>
<keyword evidence="5 6" id="KW-0408">Iron</keyword>
<name>A0ABU2HVX7_9RHOB</name>
<evidence type="ECO:0000256" key="4">
    <source>
        <dbReference type="ARBA" id="ARBA00022982"/>
    </source>
</evidence>
<keyword evidence="4" id="KW-0249">Electron transport</keyword>
<dbReference type="PROSITE" id="PS51007">
    <property type="entry name" value="CYTC"/>
    <property type="match status" value="3"/>
</dbReference>
<keyword evidence="2 6" id="KW-0349">Heme</keyword>
<reference evidence="10" key="1">
    <citation type="submission" date="2023-07" db="EMBL/GenBank/DDBJ databases">
        <title>Paracoccus sp. MBLB3053 whole genome sequence.</title>
        <authorList>
            <person name="Hwang C.Y."/>
            <person name="Cho E.-S."/>
            <person name="Seo M.-J."/>
        </authorList>
    </citation>
    <scope>NUCLEOTIDE SEQUENCE [LARGE SCALE GENOMIC DNA]</scope>
    <source>
        <strain evidence="10">MBLB3053</strain>
    </source>
</reference>
<dbReference type="InterPro" id="IPR050597">
    <property type="entry name" value="Cytochrome_c_Oxidase_Subunit"/>
</dbReference>
<keyword evidence="1" id="KW-0813">Transport</keyword>
<dbReference type="SUPFAM" id="SSF46626">
    <property type="entry name" value="Cytochrome c"/>
    <property type="match status" value="3"/>
</dbReference>
<dbReference type="InterPro" id="IPR036909">
    <property type="entry name" value="Cyt_c-like_dom_sf"/>
</dbReference>
<dbReference type="PANTHER" id="PTHR33751">
    <property type="entry name" value="CBB3-TYPE CYTOCHROME C OXIDASE SUBUNIT FIXP"/>
    <property type="match status" value="1"/>
</dbReference>
<proteinExistence type="predicted"/>
<dbReference type="Proteomes" id="UP001269144">
    <property type="component" value="Unassembled WGS sequence"/>
</dbReference>
<evidence type="ECO:0000256" key="3">
    <source>
        <dbReference type="ARBA" id="ARBA00022723"/>
    </source>
</evidence>
<evidence type="ECO:0000256" key="2">
    <source>
        <dbReference type="ARBA" id="ARBA00022617"/>
    </source>
</evidence>
<keyword evidence="10" id="KW-1185">Reference proteome</keyword>
<feature type="domain" description="Cytochrome c" evidence="8">
    <location>
        <begin position="163"/>
        <end position="250"/>
    </location>
</feature>
<organism evidence="9 10">
    <name type="scientific">Paracoccus aurantius</name>
    <dbReference type="NCBI Taxonomy" id="3073814"/>
    <lineage>
        <taxon>Bacteria</taxon>
        <taxon>Pseudomonadati</taxon>
        <taxon>Pseudomonadota</taxon>
        <taxon>Alphaproteobacteria</taxon>
        <taxon>Rhodobacterales</taxon>
        <taxon>Paracoccaceae</taxon>
        <taxon>Paracoccus</taxon>
    </lineage>
</organism>
<dbReference type="RefSeq" id="WP_311161333.1">
    <property type="nucleotide sequence ID" value="NZ_JAVQLW010000002.1"/>
</dbReference>